<dbReference type="EMBL" id="GL832967">
    <property type="protein sequence ID" value="EGD74044.1"/>
    <property type="molecule type" value="Genomic_DNA"/>
</dbReference>
<accession>F2UB31</accession>
<dbReference type="AlphaFoldDB" id="F2UB31"/>
<reference evidence="2" key="1">
    <citation type="submission" date="2009-08" db="EMBL/GenBank/DDBJ databases">
        <title>Annotation of Salpingoeca rosetta.</title>
        <authorList>
            <consortium name="The Broad Institute Genome Sequencing Platform"/>
            <person name="Russ C."/>
            <person name="Cuomo C."/>
            <person name="Burger G."/>
            <person name="Gray M.W."/>
            <person name="Holland P.W.H."/>
            <person name="King N."/>
            <person name="Lang F.B.F."/>
            <person name="Roger A.J."/>
            <person name="Ruiz-Trillo I."/>
            <person name="Young S.K."/>
            <person name="Zeng Q."/>
            <person name="Gargeya S."/>
            <person name="Alvarado L."/>
            <person name="Berlin A."/>
            <person name="Chapman S.B."/>
            <person name="Chen Z."/>
            <person name="Freedman E."/>
            <person name="Gellesch M."/>
            <person name="Goldberg J."/>
            <person name="Griggs A."/>
            <person name="Gujja S."/>
            <person name="Heilman E."/>
            <person name="Heiman D."/>
            <person name="Howarth C."/>
            <person name="Mehta T."/>
            <person name="Neiman D."/>
            <person name="Pearson M."/>
            <person name="Roberts A."/>
            <person name="Saif S."/>
            <person name="Shea T."/>
            <person name="Shenoy N."/>
            <person name="Sisk P."/>
            <person name="Stolte C."/>
            <person name="Sykes S."/>
            <person name="White J."/>
            <person name="Yandava C."/>
            <person name="Haas B."/>
            <person name="Nusbaum C."/>
            <person name="Birren B."/>
        </authorList>
    </citation>
    <scope>NUCLEOTIDE SEQUENCE [LARGE SCALE GENOMIC DNA]</scope>
    <source>
        <strain evidence="2">ATCC 50818</strain>
    </source>
</reference>
<evidence type="ECO:0000313" key="2">
    <source>
        <dbReference type="EMBL" id="EGD74044.1"/>
    </source>
</evidence>
<name>F2UB31_SALR5</name>
<sequence length="318" mass="34648">MSRTNEDVNVSPSVGPAEPSSPRVEAKPSTPADVHASTQGNGRRPANPPPPRPTRSRTSLPTQASAQFSFEDVPAGHGGDGRPRMPATHSVPALLGASTTATGAVQRDLEQQRVSSSSAISRSESASPTALAQLSDLANDDDDDDDDGDDHATTVHVRVQARDQNQVRMHMHMRVQQGTWQEAGTGRAQPVAPPRRQVIHATVTGTGVVATVPLVMTLMHLCAPSVSRLTGQRTGAPPAPAPPSPVITVEWFEEYAPWLDIPMLDEGIDEEQLHLQRFRLLYYRRRRGCRLICSTVPRRRRPSLATLRRQHNIKSSYC</sequence>
<dbReference type="InParanoid" id="F2UB31"/>
<feature type="region of interest" description="Disordered" evidence="1">
    <location>
        <begin position="101"/>
        <end position="129"/>
    </location>
</feature>
<evidence type="ECO:0000313" key="3">
    <source>
        <dbReference type="Proteomes" id="UP000007799"/>
    </source>
</evidence>
<proteinExistence type="predicted"/>
<dbReference type="Proteomes" id="UP000007799">
    <property type="component" value="Unassembled WGS sequence"/>
</dbReference>
<feature type="region of interest" description="Disordered" evidence="1">
    <location>
        <begin position="1"/>
        <end position="89"/>
    </location>
</feature>
<gene>
    <name evidence="2" type="ORF">PTSG_05737</name>
</gene>
<feature type="compositionally biased region" description="Low complexity" evidence="1">
    <location>
        <begin position="115"/>
        <end position="127"/>
    </location>
</feature>
<protein>
    <submittedName>
        <fullName evidence="2">Uncharacterized protein</fullName>
    </submittedName>
</protein>
<organism evidence="3">
    <name type="scientific">Salpingoeca rosetta (strain ATCC 50818 / BSB-021)</name>
    <dbReference type="NCBI Taxonomy" id="946362"/>
    <lineage>
        <taxon>Eukaryota</taxon>
        <taxon>Choanoflagellata</taxon>
        <taxon>Craspedida</taxon>
        <taxon>Salpingoecidae</taxon>
        <taxon>Salpingoeca</taxon>
    </lineage>
</organism>
<dbReference type="RefSeq" id="XP_004993606.1">
    <property type="nucleotide sequence ID" value="XM_004993549.1"/>
</dbReference>
<dbReference type="GeneID" id="16074181"/>
<dbReference type="KEGG" id="sre:PTSG_05737"/>
<evidence type="ECO:0000256" key="1">
    <source>
        <dbReference type="SAM" id="MobiDB-lite"/>
    </source>
</evidence>
<keyword evidence="3" id="KW-1185">Reference proteome</keyword>